<organism evidence="4 5">
    <name type="scientific">Candidatus Woesebacteria bacterium GW2011_GWC1_38_13</name>
    <dbReference type="NCBI Taxonomy" id="1618583"/>
    <lineage>
        <taxon>Bacteria</taxon>
        <taxon>Candidatus Woeseibacteriota</taxon>
    </lineage>
</organism>
<evidence type="ECO:0000256" key="3">
    <source>
        <dbReference type="PROSITE-ProRule" id="PRU00117"/>
    </source>
</evidence>
<evidence type="ECO:0000313" key="4">
    <source>
        <dbReference type="EMBL" id="KKQ56977.1"/>
    </source>
</evidence>
<dbReference type="InterPro" id="IPR009019">
    <property type="entry name" value="KH_sf_prok-type"/>
</dbReference>
<gene>
    <name evidence="4" type="ORF">US75_C0001G0034</name>
</gene>
<name>A0A0G0IQK7_9BACT</name>
<dbReference type="Proteomes" id="UP000034096">
    <property type="component" value="Unassembled WGS sequence"/>
</dbReference>
<dbReference type="AlphaFoldDB" id="A0A0G0IQK7"/>
<dbReference type="Pfam" id="PF13083">
    <property type="entry name" value="KH_KhpA-B"/>
    <property type="match status" value="1"/>
</dbReference>
<dbReference type="EMBL" id="LBUE01000001">
    <property type="protein sequence ID" value="KKQ56977.1"/>
    <property type="molecule type" value="Genomic_DNA"/>
</dbReference>
<reference evidence="4 5" key="1">
    <citation type="journal article" date="2015" name="Nature">
        <title>rRNA introns, odd ribosomes, and small enigmatic genomes across a large radiation of phyla.</title>
        <authorList>
            <person name="Brown C.T."/>
            <person name="Hug L.A."/>
            <person name="Thomas B.C."/>
            <person name="Sharon I."/>
            <person name="Castelle C.J."/>
            <person name="Singh A."/>
            <person name="Wilkins M.J."/>
            <person name="Williams K.H."/>
            <person name="Banfield J.F."/>
        </authorList>
    </citation>
    <scope>NUCLEOTIDE SEQUENCE [LARGE SCALE GENOMIC DNA]</scope>
</reference>
<evidence type="ECO:0000256" key="1">
    <source>
        <dbReference type="ARBA" id="ARBA00022490"/>
    </source>
</evidence>
<comment type="caution">
    <text evidence="4">The sequence shown here is derived from an EMBL/GenBank/DDBJ whole genome shotgun (WGS) entry which is preliminary data.</text>
</comment>
<dbReference type="PANTHER" id="PTHR34654">
    <property type="entry name" value="UPF0109 PROTEIN SCO5592"/>
    <property type="match status" value="1"/>
</dbReference>
<sequence>MNKLLSYLVKEILGHENFEVEENISENGFVNLKITTAPENIGLIIGKKGKTIKAVRSLLRVKATLEKVGFSLDIVEKQ</sequence>
<keyword evidence="1" id="KW-0963">Cytoplasm</keyword>
<dbReference type="InterPro" id="IPR015946">
    <property type="entry name" value="KH_dom-like_a/b"/>
</dbReference>
<keyword evidence="2 3" id="KW-0694">RNA-binding</keyword>
<evidence type="ECO:0000256" key="2">
    <source>
        <dbReference type="ARBA" id="ARBA00022884"/>
    </source>
</evidence>
<evidence type="ECO:0000313" key="5">
    <source>
        <dbReference type="Proteomes" id="UP000034096"/>
    </source>
</evidence>
<dbReference type="InterPro" id="IPR020627">
    <property type="entry name" value="KhpA"/>
</dbReference>
<dbReference type="PROSITE" id="PS50084">
    <property type="entry name" value="KH_TYPE_1"/>
    <property type="match status" value="1"/>
</dbReference>
<accession>A0A0G0IQK7</accession>
<dbReference type="Gene3D" id="3.30.300.20">
    <property type="match status" value="1"/>
</dbReference>
<dbReference type="STRING" id="1618583.US75_C0001G0034"/>
<dbReference type="GO" id="GO:0003723">
    <property type="term" value="F:RNA binding"/>
    <property type="evidence" value="ECO:0007669"/>
    <property type="project" value="UniProtKB-UniRule"/>
</dbReference>
<dbReference type="SUPFAM" id="SSF54814">
    <property type="entry name" value="Prokaryotic type KH domain (KH-domain type II)"/>
    <property type="match status" value="1"/>
</dbReference>
<protein>
    <submittedName>
        <fullName evidence="4">Uncharacterized protein</fullName>
    </submittedName>
</protein>
<dbReference type="PANTHER" id="PTHR34654:SF1">
    <property type="entry name" value="RNA-BINDING PROTEIN KHPA"/>
    <property type="match status" value="1"/>
</dbReference>
<proteinExistence type="predicted"/>